<evidence type="ECO:0000313" key="2">
    <source>
        <dbReference type="Proteomes" id="UP001153331"/>
    </source>
</evidence>
<organism evidence="1 2">
    <name type="scientific">Boeremia exigua</name>
    <dbReference type="NCBI Taxonomy" id="749465"/>
    <lineage>
        <taxon>Eukaryota</taxon>
        <taxon>Fungi</taxon>
        <taxon>Dikarya</taxon>
        <taxon>Ascomycota</taxon>
        <taxon>Pezizomycotina</taxon>
        <taxon>Dothideomycetes</taxon>
        <taxon>Pleosporomycetidae</taxon>
        <taxon>Pleosporales</taxon>
        <taxon>Pleosporineae</taxon>
        <taxon>Didymellaceae</taxon>
        <taxon>Boeremia</taxon>
    </lineage>
</organism>
<dbReference type="Proteomes" id="UP001153331">
    <property type="component" value="Unassembled WGS sequence"/>
</dbReference>
<dbReference type="EMBL" id="JAPHNI010000209">
    <property type="protein sequence ID" value="KAJ8114165.1"/>
    <property type="molecule type" value="Genomic_DNA"/>
</dbReference>
<keyword evidence="2" id="KW-1185">Reference proteome</keyword>
<protein>
    <submittedName>
        <fullName evidence="1">Uncharacterized protein</fullName>
    </submittedName>
</protein>
<gene>
    <name evidence="1" type="ORF">OPT61_g3883</name>
</gene>
<accession>A0ACC2IG26</accession>
<reference evidence="1" key="1">
    <citation type="submission" date="2022-11" db="EMBL/GenBank/DDBJ databases">
        <title>Genome Sequence of Boeremia exigua.</title>
        <authorList>
            <person name="Buettner E."/>
        </authorList>
    </citation>
    <scope>NUCLEOTIDE SEQUENCE</scope>
    <source>
        <strain evidence="1">CU02</strain>
    </source>
</reference>
<comment type="caution">
    <text evidence="1">The sequence shown here is derived from an EMBL/GenBank/DDBJ whole genome shotgun (WGS) entry which is preliminary data.</text>
</comment>
<evidence type="ECO:0000313" key="1">
    <source>
        <dbReference type="EMBL" id="KAJ8114165.1"/>
    </source>
</evidence>
<proteinExistence type="predicted"/>
<name>A0ACC2IG26_9PLEO</name>
<sequence length="299" mass="33729">MDTATDLVEAVHQLKVDRDTWQAIALQYKAAFEAQTARLRELQDICFATQAELENERAEYRRLHLGLDGISHDHSSHDHSPVSHSDDDLHHEFGTAIVASPNFVDAKWRLEPSVDSSNPIFERVQQFVSRQNYGTALVEIERLLRGPLSPKARGEGLLLKSNILQATGPDSLYDALAACSEALELCDRVSELQALLPKIQYQRGRCYYQLHMLQQARDSFRAASDDIILFERANEYRQSCDDELEMLRFDRRPAFDETRSANNTLLAQLDIGTSGKTPAHKRTAQIARRAKGKANVPSA</sequence>